<proteinExistence type="inferred from homology"/>
<keyword evidence="9" id="KW-0414">Isoprene biosynthesis</keyword>
<evidence type="ECO:0000256" key="13">
    <source>
        <dbReference type="ARBA" id="ARBA00067018"/>
    </source>
</evidence>
<comment type="catalytic activity">
    <reaction evidence="10">
        <text>(2E)-4-hydroxy-3-methylbut-2-enyl diphosphate + 2 oxidized [2Fe-2S]-[ferredoxin] + H2O = 2-C-methyl-D-erythritol 2,4-cyclic diphosphate + 2 reduced [2Fe-2S]-[ferredoxin] + H(+)</text>
        <dbReference type="Rhea" id="RHEA:26119"/>
        <dbReference type="Rhea" id="RHEA-COMP:10000"/>
        <dbReference type="Rhea" id="RHEA-COMP:10001"/>
        <dbReference type="ChEBI" id="CHEBI:15377"/>
        <dbReference type="ChEBI" id="CHEBI:15378"/>
        <dbReference type="ChEBI" id="CHEBI:33737"/>
        <dbReference type="ChEBI" id="CHEBI:33738"/>
        <dbReference type="ChEBI" id="CHEBI:58483"/>
        <dbReference type="ChEBI" id="CHEBI:128753"/>
        <dbReference type="EC" id="1.17.7.1"/>
    </reaction>
</comment>
<evidence type="ECO:0000313" key="21">
    <source>
        <dbReference type="Proteomes" id="UP000626109"/>
    </source>
</evidence>
<accession>A0A813IU87</accession>
<dbReference type="Pfam" id="PF00109">
    <property type="entry name" value="ketoacyl-synt"/>
    <property type="match status" value="1"/>
</dbReference>
<dbReference type="SUPFAM" id="SSF56014">
    <property type="entry name" value="Nitrite and sulphite reductase 4Fe-4S domain-like"/>
    <property type="match status" value="1"/>
</dbReference>
<evidence type="ECO:0000256" key="18">
    <source>
        <dbReference type="SAM" id="MobiDB-lite"/>
    </source>
</evidence>
<comment type="cofactor">
    <cofactor evidence="1">
        <name>[4Fe-4S] cluster</name>
        <dbReference type="ChEBI" id="CHEBI:49883"/>
    </cofactor>
</comment>
<gene>
    <name evidence="20" type="ORF">PGLA2088_LOCUS14550</name>
</gene>
<keyword evidence="4" id="KW-0479">Metal-binding</keyword>
<dbReference type="PROSITE" id="PS50082">
    <property type="entry name" value="WD_REPEATS_2"/>
    <property type="match status" value="1"/>
</dbReference>
<dbReference type="PROSITE" id="PS52004">
    <property type="entry name" value="KS3_2"/>
    <property type="match status" value="1"/>
</dbReference>
<dbReference type="GO" id="GO:0016746">
    <property type="term" value="F:acyltransferase activity"/>
    <property type="evidence" value="ECO:0007669"/>
    <property type="project" value="InterPro"/>
</dbReference>
<dbReference type="InterPro" id="IPR045854">
    <property type="entry name" value="NO2/SO3_Rdtase_4Fe4S_sf"/>
</dbReference>
<evidence type="ECO:0000256" key="15">
    <source>
        <dbReference type="ARBA" id="ARBA00083306"/>
    </source>
</evidence>
<comment type="pathway">
    <text evidence="11">Isoprenoid biosynthesis; isopentenyl diphosphate biosynthesis via DXP pathway; isopentenyl diphosphate from 1-deoxy-D-xylulose 5-phosphate: step 5/6.</text>
</comment>
<name>A0A813IU87_POLGL</name>
<dbReference type="InterPro" id="IPR058578">
    <property type="entry name" value="IspG_TIM"/>
</dbReference>
<comment type="similarity">
    <text evidence="12">Belongs to the IspG family.</text>
</comment>
<dbReference type="InterPro" id="IPR058579">
    <property type="entry name" value="IspG_C"/>
</dbReference>
<dbReference type="InterPro" id="IPR001680">
    <property type="entry name" value="WD40_rpt"/>
</dbReference>
<dbReference type="EC" id="1.17.7.1" evidence="13"/>
<dbReference type="SUPFAM" id="SSF53901">
    <property type="entry name" value="Thiolase-like"/>
    <property type="match status" value="2"/>
</dbReference>
<evidence type="ECO:0000256" key="9">
    <source>
        <dbReference type="ARBA" id="ARBA00023229"/>
    </source>
</evidence>
<dbReference type="PROSITE" id="PS50294">
    <property type="entry name" value="WD_REPEATS_REGION"/>
    <property type="match status" value="1"/>
</dbReference>
<reference evidence="20" key="1">
    <citation type="submission" date="2021-02" db="EMBL/GenBank/DDBJ databases">
        <authorList>
            <person name="Dougan E. K."/>
            <person name="Rhodes N."/>
            <person name="Thang M."/>
            <person name="Chan C."/>
        </authorList>
    </citation>
    <scope>NUCLEOTIDE SEQUENCE</scope>
</reference>
<dbReference type="SUPFAM" id="SSF50978">
    <property type="entry name" value="WD40 repeat-like"/>
    <property type="match status" value="1"/>
</dbReference>
<dbReference type="Gene3D" id="3.20.20.20">
    <property type="entry name" value="Dihydropteroate synthase-like"/>
    <property type="match status" value="1"/>
</dbReference>
<dbReference type="InterPro" id="IPR016039">
    <property type="entry name" value="Thiolase-like"/>
</dbReference>
<dbReference type="PANTHER" id="PTHR30454:SF0">
    <property type="entry name" value="4-HYDROXY-3-METHYLBUT-2-EN-1-YL DIPHOSPHATE SYNTHASE (FERREDOXIN), CHLOROPLASTIC"/>
    <property type="match status" value="1"/>
</dbReference>
<dbReference type="GO" id="GO:0016114">
    <property type="term" value="P:terpenoid biosynthetic process"/>
    <property type="evidence" value="ECO:0007669"/>
    <property type="project" value="InterPro"/>
</dbReference>
<dbReference type="Pfam" id="PF02801">
    <property type="entry name" value="Ketoacyl-synt_C"/>
    <property type="match status" value="1"/>
</dbReference>
<evidence type="ECO:0000256" key="7">
    <source>
        <dbReference type="ARBA" id="ARBA00023004"/>
    </source>
</evidence>
<dbReference type="EMBL" id="CAJNNW010017754">
    <property type="protein sequence ID" value="CAE8661547.1"/>
    <property type="molecule type" value="Genomic_DNA"/>
</dbReference>
<evidence type="ECO:0000256" key="5">
    <source>
        <dbReference type="ARBA" id="ARBA00022737"/>
    </source>
</evidence>
<evidence type="ECO:0000256" key="10">
    <source>
        <dbReference type="ARBA" id="ARBA00051119"/>
    </source>
</evidence>
<dbReference type="NCBIfam" id="TIGR00612">
    <property type="entry name" value="ispG_gcpE"/>
    <property type="match status" value="1"/>
</dbReference>
<dbReference type="InterPro" id="IPR030834">
    <property type="entry name" value="PKS_assoc_dom"/>
</dbReference>
<feature type="repeat" description="WD" evidence="16">
    <location>
        <begin position="1085"/>
        <end position="1125"/>
    </location>
</feature>
<dbReference type="InterPro" id="IPR014030">
    <property type="entry name" value="Ketoacyl_synth_N"/>
</dbReference>
<dbReference type="Gene3D" id="2.130.10.10">
    <property type="entry name" value="YVTN repeat-like/Quinoprotein amine dehydrogenase"/>
    <property type="match status" value="1"/>
</dbReference>
<feature type="domain" description="Ketosynthase family 3 (KS3)" evidence="19">
    <location>
        <begin position="372"/>
        <end position="842"/>
    </location>
</feature>
<feature type="region of interest" description="Disordered" evidence="18">
    <location>
        <begin position="1377"/>
        <end position="1427"/>
    </location>
</feature>
<keyword evidence="7" id="KW-0408">Iron</keyword>
<evidence type="ECO:0000313" key="20">
    <source>
        <dbReference type="EMBL" id="CAE8661547.1"/>
    </source>
</evidence>
<evidence type="ECO:0000256" key="16">
    <source>
        <dbReference type="PROSITE-ProRule" id="PRU00221"/>
    </source>
</evidence>
<dbReference type="InterPro" id="IPR019775">
    <property type="entry name" value="WD40_repeat_CS"/>
</dbReference>
<keyword evidence="6" id="KW-0560">Oxidoreductase</keyword>
<dbReference type="InterPro" id="IPR014031">
    <property type="entry name" value="Ketoacyl_synth_C"/>
</dbReference>
<dbReference type="Proteomes" id="UP000626109">
    <property type="component" value="Unassembled WGS sequence"/>
</dbReference>
<dbReference type="CDD" id="cd00833">
    <property type="entry name" value="PKS"/>
    <property type="match status" value="1"/>
</dbReference>
<keyword evidence="2" id="KW-0004">4Fe-4S</keyword>
<evidence type="ECO:0000256" key="8">
    <source>
        <dbReference type="ARBA" id="ARBA00023014"/>
    </source>
</evidence>
<evidence type="ECO:0000256" key="4">
    <source>
        <dbReference type="ARBA" id="ARBA00022723"/>
    </source>
</evidence>
<dbReference type="SMART" id="SM00320">
    <property type="entry name" value="WD40"/>
    <property type="match status" value="3"/>
</dbReference>
<dbReference type="FunFam" id="3.30.413.10:FF:000006">
    <property type="entry name" value="4-hydroxy-3-methylbut-2-en-1-yl diphosphate synthase (flavodoxin)"/>
    <property type="match status" value="1"/>
</dbReference>
<evidence type="ECO:0000256" key="6">
    <source>
        <dbReference type="ARBA" id="ARBA00023002"/>
    </source>
</evidence>
<dbReference type="GO" id="GO:0019288">
    <property type="term" value="P:isopentenyl diphosphate biosynthetic process, methylerythritol 4-phosphate pathway"/>
    <property type="evidence" value="ECO:0007669"/>
    <property type="project" value="TreeGrafter"/>
</dbReference>
<dbReference type="Pfam" id="PF04551">
    <property type="entry name" value="GcpE"/>
    <property type="match status" value="1"/>
</dbReference>
<evidence type="ECO:0000256" key="14">
    <source>
        <dbReference type="ARBA" id="ARBA00072132"/>
    </source>
</evidence>
<dbReference type="Pfam" id="PF26540">
    <property type="entry name" value="GcpE_C"/>
    <property type="match status" value="1"/>
</dbReference>
<dbReference type="SMART" id="SM00825">
    <property type="entry name" value="PKS_KS"/>
    <property type="match status" value="1"/>
</dbReference>
<dbReference type="InterPro" id="IPR004588">
    <property type="entry name" value="IspG_bac-typ"/>
</dbReference>
<dbReference type="InterPro" id="IPR036322">
    <property type="entry name" value="WD40_repeat_dom_sf"/>
</dbReference>
<evidence type="ECO:0000256" key="11">
    <source>
        <dbReference type="ARBA" id="ARBA00060620"/>
    </source>
</evidence>
<evidence type="ECO:0000256" key="1">
    <source>
        <dbReference type="ARBA" id="ARBA00001966"/>
    </source>
</evidence>
<evidence type="ECO:0000256" key="17">
    <source>
        <dbReference type="RuleBase" id="RU003694"/>
    </source>
</evidence>
<dbReference type="InterPro" id="IPR015943">
    <property type="entry name" value="WD40/YVTN_repeat-like_dom_sf"/>
</dbReference>
<comment type="caution">
    <text evidence="20">The sequence shown here is derived from an EMBL/GenBank/DDBJ whole genome shotgun (WGS) entry which is preliminary data.</text>
</comment>
<dbReference type="Gene3D" id="3.30.413.10">
    <property type="entry name" value="Sulfite Reductase Hemoprotein, domain 1"/>
    <property type="match status" value="1"/>
</dbReference>
<keyword evidence="17" id="KW-0808">Transferase</keyword>
<keyword evidence="3 16" id="KW-0853">WD repeat</keyword>
<evidence type="ECO:0000256" key="12">
    <source>
        <dbReference type="ARBA" id="ARBA00061554"/>
    </source>
</evidence>
<dbReference type="InterPro" id="IPR020841">
    <property type="entry name" value="PKS_Beta-ketoAc_synthase_dom"/>
</dbReference>
<dbReference type="FunFam" id="3.20.20.20:FF:000005">
    <property type="entry name" value="4-hydroxy-3-methylbut-2-en-1-yl diphosphate synthase (flavodoxin)"/>
    <property type="match status" value="1"/>
</dbReference>
<comment type="similarity">
    <text evidence="17">Belongs to the thiolase-like superfamily. Beta-ketoacyl-ACP synthases family.</text>
</comment>
<dbReference type="NCBIfam" id="TIGR04556">
    <property type="entry name" value="PKS_assoc"/>
    <property type="match status" value="1"/>
</dbReference>
<sequence>MVVAIQQERRQSPRSIWTCNQTADAGPPVVKEILRDKTNLEKYKGTPELLDSVLSVVSKVDALSGRTPSLVPHAGQPGHVQLVHKEVVARTAPPPAYDLEDKADMPWYAKDWEIGKHLAQKGFCIVRGSLSSDVRHQAIAEASQLKSTGGFKRLPKEVLSGFFGEHGSAWTRHLCDPTASAHPEEEALHAVDTHLGHLGFDLASCSEAFFGLRLEGRTLGRVHCSRRAEDQPSPPLKDPDEADEYLALFMRKKLKLVYFLGPGLATLAISTIEDDSQAFRTLVQPGTLLVLRCDVCRCALESKVSELSVSVEVDFLAEQTCGTLESVLDRVQPPRELHAWYVGRLQAIAENDAKEVPSEWIKLAKQTFFHPRQCIRVSEVSHNLPTTVHDATSWRCPFGAAALGGNDCIAEIPSSKWDMDVYYDPDPANVDDFKMYTRHMGALDGVRTLMDDRDFADFGIIPAEAGPIDSRHILLHDSAVQCFGQAGIGKLDTRGKDIGFFCGISGNEMYYQLLSREVKLGKFSYASMSNATTVNRLSWLFGSTGPSLAIDTEDSSGSAALDTATSYLREDRCHQALASGVSLVQHPFSLIVSCASGFISKSGRGRAFDESSDGIVRSEGVVCLLLEVHERSAEDSGLNTEEGDTATARTLISGSALNSKGLSSSLTAPSGLAMKDVLERAFKDARCPASIVDGIEANAGGSTLTDAVELGVLRTSFASPKEDVSDTVVLRSFKSVLGDSGAPSGLAGIARACVALAQAVHGPSLHLKQLFELGEEENDSWGSSSPVCPGRCATADSPFRGAQLTPAQTLTTVRYGHQKLRRAITWAILAFVGTAPAASLDNSALASTMRSDKRVGAVGGCSRQWVSFGSPRWAWFDPDAFGVGYTVSALDPTKNAVFALLVFFGSDVFEVPSTFDITEGAWQAEKVINWELSWSGDGLVFLWDLDAATGTQLMPLSGTSRCCMRVVVVDWTKGSSRAITGNDAGNLAIWDLEAMSCTRVLKCKLGLVLCLSVDWAKMRGLVGHGDQMLDLLSLKDGSRLKNFKFSHGMAMTINVSWPKARSVCGYGDGVLSVCDLRKGEQICSMRGHKSSITVMEAQWPSRVISGSADHTLKLWDLKKGDCLRTIGGHPDVIRTLSVDWSLGVGLSSSTAGEMLLWETSDNAEDAAQPVCDGVRAGGVVLLGIAEVPMMEALPEDEEAWDLGFGSTGTNVHHVLMGQKPKENLRQRPGKPLGCFPGAGPQRKASSQQVQYHIIGSWDAWEKTQKMEAESDGVYSFPVTLGENCWETFQIWEDDDPNKVLHPNCHWGDQDSDVCGPSRSAACGRFSTWRISGHPTKVRLINEEQAKQIKRSKTEVMFQCHGGVELRTVVAFPGDYRPEGHESAEDISGMPVPKPPPMADVRTAPARSQPTEPVTSRRGRPGLLPPGSSGCSFGSVTTATHPLLASAVAAIGRSAHRHRGRARRQHRLQLRQGNLQFQVGGPGRKETGYCEATEKCVRRKTRTVTIGAIKIGSDHPIATQTMANTLTHDVEATVAQIKRCADAGIDMVRVTVQGMREAKACEHIKRRLLEDGYTTPVIADIHFTPKVAMMVADHVDKVRVNPGNFVDGRKSFDTITELTEEDVQEAKAQIEQELAPLVLKLKEKNKALRIGVNHGSMSERILFQHGDTPQGMVASALEFGEICRKHDFHNFCFSMKSSNPQVMVKAYRLLAREMYLLGWDYPLHLGVTEAGGGSDGRIKSAVGIGALLLDGLGDTVRVSLTEDPEREVMSCIALRRAAEDAVGQGLAAPFEEPSGRREGHSAAKKCDFPLDVPLNSDGSVLASITAEHLRDVDSAGQLYQDLGIHRRADGEFQKDWTCVDALVVEGDICKLVAAKIKDLLNLPIGVICRPGPNVPEGATLLYSASEISEPMLQRLGGRAIVFTGEESPEEMAAAIKFAAPRFLLLRPETQKGVTFLSRRFFATLSAIDEGRSLPTMLWFRYQSSNKDNEDDAVIRASADFGSLFVDGLGEGLLWDSDALTAEELREASFNLLQAARKRISKTEFISCPSCGRTLFDLEKTTKAIQQRTGHLAGVRIAVMGCIVNGPGEMADADFGYVGSGVGKVDLYVGYDCVRRAIPSGGAVDALTELIREHGRWQDPPSSEDDSAWQDPEVQGAAVVDIKVLGRQLIVEVRFLYKTDALTFEILGAVDIFRYGSCTKQTAIGVPSLWVTFGFICGLSIQFLSARKSKCVTFCCMLCYLQQFCAMYKFNSHGDRVIAIVFAFMSLAKALAAKSTAESPIRSLFVTLVIDGERLFGMFFMFGGKVPFQHSYYLSGDFNFWTFRQMEEVSGPGAEGSSASSGSESRKQPRIFRAKVQLLKDGGVFQVVRDKDWDQTFYPEAGVTNPPGSSIVGPDAFGLGRGWPLGGKAGDIFEVEFRRSVATSGSDDRSVTWNRLEATGTALDYVEVMARSFTYCVVGSWSHFTKREEMSFDEERQAWVADVVVGQTGLECFQVLLNGNWLAVVHPGTDQAMVNWQ</sequence>
<dbReference type="PROSITE" id="PS00678">
    <property type="entry name" value="WD_REPEATS_1"/>
    <property type="match status" value="1"/>
</dbReference>
<dbReference type="GO" id="GO:0046872">
    <property type="term" value="F:metal ion binding"/>
    <property type="evidence" value="ECO:0007669"/>
    <property type="project" value="UniProtKB-KW"/>
</dbReference>
<organism evidence="20 21">
    <name type="scientific">Polarella glacialis</name>
    <name type="common">Dinoflagellate</name>
    <dbReference type="NCBI Taxonomy" id="89957"/>
    <lineage>
        <taxon>Eukaryota</taxon>
        <taxon>Sar</taxon>
        <taxon>Alveolata</taxon>
        <taxon>Dinophyceae</taxon>
        <taxon>Suessiales</taxon>
        <taxon>Suessiaceae</taxon>
        <taxon>Polarella</taxon>
    </lineage>
</organism>
<evidence type="ECO:0000256" key="3">
    <source>
        <dbReference type="ARBA" id="ARBA00022574"/>
    </source>
</evidence>
<dbReference type="Gene3D" id="3.40.47.10">
    <property type="match status" value="1"/>
</dbReference>
<evidence type="ECO:0000256" key="2">
    <source>
        <dbReference type="ARBA" id="ARBA00022485"/>
    </source>
</evidence>
<dbReference type="InterPro" id="IPR011005">
    <property type="entry name" value="Dihydropteroate_synth-like_sf"/>
</dbReference>
<evidence type="ECO:0000259" key="19">
    <source>
        <dbReference type="PROSITE" id="PS52004"/>
    </source>
</evidence>
<dbReference type="GO" id="GO:0046429">
    <property type="term" value="F:4-hydroxy-3-methylbut-2-en-1-yl diphosphate synthase activity (ferredoxin)"/>
    <property type="evidence" value="ECO:0007669"/>
    <property type="project" value="UniProtKB-EC"/>
</dbReference>
<dbReference type="GO" id="GO:0051539">
    <property type="term" value="F:4 iron, 4 sulfur cluster binding"/>
    <property type="evidence" value="ECO:0007669"/>
    <property type="project" value="UniProtKB-KW"/>
</dbReference>
<dbReference type="PANTHER" id="PTHR30454">
    <property type="entry name" value="4-HYDROXY-3-METHYLBUT-2-EN-1-YL DIPHOSPHATE SYNTHASE"/>
    <property type="match status" value="1"/>
</dbReference>
<keyword evidence="5" id="KW-0677">Repeat</keyword>
<protein>
    <recommendedName>
        <fullName evidence="14">4-hydroxy-3-methylbut-2-en-1-yl diphosphate synthase (ferredoxin), chloroplastic</fullName>
        <ecNumber evidence="13">1.17.7.1</ecNumber>
    </recommendedName>
    <alternativeName>
        <fullName evidence="15">1-hydroxy-2-methyl-2-(E)-butenyl 4-diphosphate synthase</fullName>
    </alternativeName>
</protein>
<keyword evidence="8" id="KW-0411">Iron-sulfur</keyword>
<dbReference type="HAMAP" id="MF_00159">
    <property type="entry name" value="IspG"/>
    <property type="match status" value="1"/>
</dbReference>